<evidence type="ECO:0000259" key="6">
    <source>
        <dbReference type="PROSITE" id="PS51999"/>
    </source>
</evidence>
<evidence type="ECO:0000256" key="5">
    <source>
        <dbReference type="SAM" id="MobiDB-lite"/>
    </source>
</evidence>
<evidence type="ECO:0000313" key="8">
    <source>
        <dbReference type="Proteomes" id="UP000289738"/>
    </source>
</evidence>
<protein>
    <recommendedName>
        <fullName evidence="6">GRF-type domain-containing protein</fullName>
    </recommendedName>
</protein>
<dbReference type="InterPro" id="IPR010666">
    <property type="entry name" value="Znf_GRF"/>
</dbReference>
<dbReference type="AlphaFoldDB" id="A0A444ZYG0"/>
<dbReference type="PANTHER" id="PTHR33248">
    <property type="entry name" value="ZINC ION-BINDING PROTEIN"/>
    <property type="match status" value="1"/>
</dbReference>
<dbReference type="EMBL" id="SDMP01000013">
    <property type="protein sequence ID" value="RYR19072.1"/>
    <property type="molecule type" value="Genomic_DNA"/>
</dbReference>
<name>A0A444ZYG0_ARAHY</name>
<evidence type="ECO:0000256" key="2">
    <source>
        <dbReference type="ARBA" id="ARBA00022771"/>
    </source>
</evidence>
<evidence type="ECO:0000256" key="1">
    <source>
        <dbReference type="ARBA" id="ARBA00022723"/>
    </source>
</evidence>
<keyword evidence="8" id="KW-1185">Reference proteome</keyword>
<dbReference type="GO" id="GO:0008270">
    <property type="term" value="F:zinc ion binding"/>
    <property type="evidence" value="ECO:0007669"/>
    <property type="project" value="UniProtKB-KW"/>
</dbReference>
<keyword evidence="2 4" id="KW-0863">Zinc-finger</keyword>
<dbReference type="Pfam" id="PF06839">
    <property type="entry name" value="Zn_ribbon_GRF"/>
    <property type="match status" value="1"/>
</dbReference>
<sequence length="191" mass="20725">MMGSGSGGSGGGFPSHSHSSYTSSSAMRRIRQNHEETCFCGLKTLIKKSGTSKNPDRLFHTCARHQKGNHCNFFKWVEENENIAVAEGSRGVPEIEGELDIDYEDWKVKLAWRIGSLEAEVRMASSFFLDRLNPGVGTKFIKLASFLVVAALDPLIVPAEIGVVAVGGAGWGEAVLFPFSFTNLKLVCASL</sequence>
<evidence type="ECO:0000313" key="7">
    <source>
        <dbReference type="EMBL" id="RYR19072.1"/>
    </source>
</evidence>
<dbReference type="PROSITE" id="PS51999">
    <property type="entry name" value="ZF_GRF"/>
    <property type="match status" value="1"/>
</dbReference>
<keyword evidence="3" id="KW-0862">Zinc</keyword>
<dbReference type="Proteomes" id="UP000289738">
    <property type="component" value="Chromosome B03"/>
</dbReference>
<feature type="region of interest" description="Disordered" evidence="5">
    <location>
        <begin position="1"/>
        <end position="27"/>
    </location>
</feature>
<evidence type="ECO:0000256" key="3">
    <source>
        <dbReference type="ARBA" id="ARBA00022833"/>
    </source>
</evidence>
<feature type="compositionally biased region" description="Low complexity" evidence="5">
    <location>
        <begin position="14"/>
        <end position="25"/>
    </location>
</feature>
<keyword evidence="1" id="KW-0479">Metal-binding</keyword>
<reference evidence="7 8" key="1">
    <citation type="submission" date="2019-01" db="EMBL/GenBank/DDBJ databases">
        <title>Sequencing of cultivated peanut Arachis hypogaea provides insights into genome evolution and oil improvement.</title>
        <authorList>
            <person name="Chen X."/>
        </authorList>
    </citation>
    <scope>NUCLEOTIDE SEQUENCE [LARGE SCALE GENOMIC DNA]</scope>
    <source>
        <strain evidence="8">cv. Fuhuasheng</strain>
        <tissue evidence="7">Leaves</tissue>
    </source>
</reference>
<proteinExistence type="predicted"/>
<organism evidence="7 8">
    <name type="scientific">Arachis hypogaea</name>
    <name type="common">Peanut</name>
    <dbReference type="NCBI Taxonomy" id="3818"/>
    <lineage>
        <taxon>Eukaryota</taxon>
        <taxon>Viridiplantae</taxon>
        <taxon>Streptophyta</taxon>
        <taxon>Embryophyta</taxon>
        <taxon>Tracheophyta</taxon>
        <taxon>Spermatophyta</taxon>
        <taxon>Magnoliopsida</taxon>
        <taxon>eudicotyledons</taxon>
        <taxon>Gunneridae</taxon>
        <taxon>Pentapetalae</taxon>
        <taxon>rosids</taxon>
        <taxon>fabids</taxon>
        <taxon>Fabales</taxon>
        <taxon>Fabaceae</taxon>
        <taxon>Papilionoideae</taxon>
        <taxon>50 kb inversion clade</taxon>
        <taxon>dalbergioids sensu lato</taxon>
        <taxon>Dalbergieae</taxon>
        <taxon>Pterocarpus clade</taxon>
        <taxon>Arachis</taxon>
    </lineage>
</organism>
<accession>A0A444ZYG0</accession>
<feature type="domain" description="GRF-type" evidence="6">
    <location>
        <begin position="38"/>
        <end position="80"/>
    </location>
</feature>
<evidence type="ECO:0000256" key="4">
    <source>
        <dbReference type="PROSITE-ProRule" id="PRU01343"/>
    </source>
</evidence>
<gene>
    <name evidence="7" type="ORF">Ahy_B03g063751</name>
</gene>
<comment type="caution">
    <text evidence="7">The sequence shown here is derived from an EMBL/GenBank/DDBJ whole genome shotgun (WGS) entry which is preliminary data.</text>
</comment>
<feature type="compositionally biased region" description="Gly residues" evidence="5">
    <location>
        <begin position="1"/>
        <end position="13"/>
    </location>
</feature>